<dbReference type="NCBIfam" id="TIGR00730">
    <property type="entry name" value="Rossman fold protein, TIGR00730 family"/>
    <property type="match status" value="1"/>
</dbReference>
<keyword evidence="5" id="KW-1185">Reference proteome</keyword>
<evidence type="ECO:0000256" key="1">
    <source>
        <dbReference type="ARBA" id="ARBA00000274"/>
    </source>
</evidence>
<dbReference type="InterPro" id="IPR005269">
    <property type="entry name" value="LOG"/>
</dbReference>
<dbReference type="EC" id="3.2.2.n1" evidence="3"/>
<keyword evidence="3" id="KW-0203">Cytokinin biosynthesis</keyword>
<gene>
    <name evidence="4" type="ORF">GPA21_01685</name>
</gene>
<name>A0A972J977_9RHOO</name>
<dbReference type="PANTHER" id="PTHR31223">
    <property type="entry name" value="LOG FAMILY PROTEIN YJL055W"/>
    <property type="match status" value="1"/>
</dbReference>
<evidence type="ECO:0000256" key="3">
    <source>
        <dbReference type="RuleBase" id="RU363015"/>
    </source>
</evidence>
<dbReference type="SUPFAM" id="SSF102405">
    <property type="entry name" value="MCP/YpsA-like"/>
    <property type="match status" value="1"/>
</dbReference>
<dbReference type="GO" id="GO:0008714">
    <property type="term" value="F:AMP nucleosidase activity"/>
    <property type="evidence" value="ECO:0007669"/>
    <property type="project" value="UniProtKB-EC"/>
</dbReference>
<dbReference type="Pfam" id="PF03641">
    <property type="entry name" value="Lysine_decarbox"/>
    <property type="match status" value="1"/>
</dbReference>
<organism evidence="4 5">
    <name type="scientific">Azoarcus taiwanensis</name>
    <dbReference type="NCBI Taxonomy" id="666964"/>
    <lineage>
        <taxon>Bacteria</taxon>
        <taxon>Pseudomonadati</taxon>
        <taxon>Pseudomonadota</taxon>
        <taxon>Betaproteobacteria</taxon>
        <taxon>Rhodocyclales</taxon>
        <taxon>Zoogloeaceae</taxon>
        <taxon>Azoarcus</taxon>
    </lineage>
</organism>
<dbReference type="InterPro" id="IPR031100">
    <property type="entry name" value="LOG_fam"/>
</dbReference>
<comment type="similarity">
    <text evidence="2 3">Belongs to the LOG family.</text>
</comment>
<dbReference type="EMBL" id="WTVM01000005">
    <property type="protein sequence ID" value="NMG01688.1"/>
    <property type="molecule type" value="Genomic_DNA"/>
</dbReference>
<dbReference type="AlphaFoldDB" id="A0A972J977"/>
<comment type="caution">
    <text evidence="4">The sequence shown here is derived from an EMBL/GenBank/DDBJ whole genome shotgun (WGS) entry which is preliminary data.</text>
</comment>
<sequence length="202" mass="22026">MTTTPAPRPLKSLCVYCGSSVGRDTVYADAARSLARVMVERGIRLVFGGGSVGIMGAVADEVLRLGGEAVGVIPQALMRKELAHAGLTEMHVTPSMHARKTLMAELSDAFVALPGGIGTFEELFEVWTWGQLGFHDKPCAILNVGGYYDRLVEFLDHASAEEFVRPVHRGMLIVESDPELLLERFSAYQPPAQPKWVKSDEI</sequence>
<comment type="catalytic activity">
    <reaction evidence="1">
        <text>AMP + H2O = D-ribose 5-phosphate + adenine</text>
        <dbReference type="Rhea" id="RHEA:20129"/>
        <dbReference type="ChEBI" id="CHEBI:15377"/>
        <dbReference type="ChEBI" id="CHEBI:16708"/>
        <dbReference type="ChEBI" id="CHEBI:78346"/>
        <dbReference type="ChEBI" id="CHEBI:456215"/>
        <dbReference type="EC" id="3.2.2.4"/>
    </reaction>
</comment>
<protein>
    <recommendedName>
        <fullName evidence="3">Cytokinin riboside 5'-monophosphate phosphoribohydrolase</fullName>
        <ecNumber evidence="3">3.2.2.n1</ecNumber>
    </recommendedName>
</protein>
<evidence type="ECO:0000313" key="5">
    <source>
        <dbReference type="Proteomes" id="UP000599523"/>
    </source>
</evidence>
<reference evidence="4" key="1">
    <citation type="submission" date="2019-12" db="EMBL/GenBank/DDBJ databases">
        <title>Comparative genomics gives insights into the taxonomy of the Azoarcus-Aromatoleum group and reveals separate origins of nif in the plant-associated Azoarcus and non-plant-associated Aromatoleum sub-groups.</title>
        <authorList>
            <person name="Lafos M."/>
            <person name="Maluk M."/>
            <person name="Batista M."/>
            <person name="Junghare M."/>
            <person name="Carmona M."/>
            <person name="Faoro H."/>
            <person name="Cruz L.M."/>
            <person name="Battistoni F."/>
            <person name="De Souza E."/>
            <person name="Pedrosa F."/>
            <person name="Chen W.-M."/>
            <person name="Poole P.S."/>
            <person name="Dixon R.A."/>
            <person name="James E.K."/>
        </authorList>
    </citation>
    <scope>NUCLEOTIDE SEQUENCE</scope>
    <source>
        <strain evidence="4">NSC3</strain>
    </source>
</reference>
<accession>A0A972J977</accession>
<dbReference type="Gene3D" id="3.40.50.450">
    <property type="match status" value="1"/>
</dbReference>
<dbReference type="Proteomes" id="UP000599523">
    <property type="component" value="Unassembled WGS sequence"/>
</dbReference>
<dbReference type="GO" id="GO:0009691">
    <property type="term" value="P:cytokinin biosynthetic process"/>
    <property type="evidence" value="ECO:0007669"/>
    <property type="project" value="UniProtKB-UniRule"/>
</dbReference>
<proteinExistence type="inferred from homology"/>
<dbReference type="GO" id="GO:0005829">
    <property type="term" value="C:cytosol"/>
    <property type="evidence" value="ECO:0007669"/>
    <property type="project" value="TreeGrafter"/>
</dbReference>
<evidence type="ECO:0000313" key="4">
    <source>
        <dbReference type="EMBL" id="NMG01688.1"/>
    </source>
</evidence>
<keyword evidence="3" id="KW-0378">Hydrolase</keyword>
<evidence type="ECO:0000256" key="2">
    <source>
        <dbReference type="ARBA" id="ARBA00006763"/>
    </source>
</evidence>
<dbReference type="PANTHER" id="PTHR31223:SF70">
    <property type="entry name" value="LOG FAMILY PROTEIN YJL055W"/>
    <property type="match status" value="1"/>
</dbReference>
<dbReference type="RefSeq" id="WP_168986480.1">
    <property type="nucleotide sequence ID" value="NZ_CAWPHM010000286.1"/>
</dbReference>